<dbReference type="AlphaFoldDB" id="A0AAD5RDW2"/>
<dbReference type="EMBL" id="JAHQIW010007440">
    <property type="protein sequence ID" value="KAJ1374281.1"/>
    <property type="molecule type" value="Genomic_DNA"/>
</dbReference>
<proteinExistence type="predicted"/>
<evidence type="ECO:0000313" key="2">
    <source>
        <dbReference type="Proteomes" id="UP001196413"/>
    </source>
</evidence>
<sequence>MNIARIFTDPFMFSLLAVISTVLGCGVLSTGQGRTWSFTVSGFILPVSMVYSTATNVQAQVSGISSSK</sequence>
<keyword evidence="2" id="KW-1185">Reference proteome</keyword>
<dbReference type="Proteomes" id="UP001196413">
    <property type="component" value="Unassembled WGS sequence"/>
</dbReference>
<name>A0AAD5RDW2_PARTN</name>
<gene>
    <name evidence="1" type="ORF">KIN20_036936</name>
</gene>
<organism evidence="1 2">
    <name type="scientific">Parelaphostrongylus tenuis</name>
    <name type="common">Meningeal worm</name>
    <dbReference type="NCBI Taxonomy" id="148309"/>
    <lineage>
        <taxon>Eukaryota</taxon>
        <taxon>Metazoa</taxon>
        <taxon>Ecdysozoa</taxon>
        <taxon>Nematoda</taxon>
        <taxon>Chromadorea</taxon>
        <taxon>Rhabditida</taxon>
        <taxon>Rhabditina</taxon>
        <taxon>Rhabditomorpha</taxon>
        <taxon>Strongyloidea</taxon>
        <taxon>Metastrongylidae</taxon>
        <taxon>Parelaphostrongylus</taxon>
    </lineage>
</organism>
<evidence type="ECO:0000313" key="1">
    <source>
        <dbReference type="EMBL" id="KAJ1374281.1"/>
    </source>
</evidence>
<reference evidence="1" key="1">
    <citation type="submission" date="2021-06" db="EMBL/GenBank/DDBJ databases">
        <title>Parelaphostrongylus tenuis whole genome reference sequence.</title>
        <authorList>
            <person name="Garwood T.J."/>
            <person name="Larsen P.A."/>
            <person name="Fountain-Jones N.M."/>
            <person name="Garbe J.R."/>
            <person name="Macchietto M.G."/>
            <person name="Kania S.A."/>
            <person name="Gerhold R.W."/>
            <person name="Richards J.E."/>
            <person name="Wolf T.M."/>
        </authorList>
    </citation>
    <scope>NUCLEOTIDE SEQUENCE</scope>
    <source>
        <strain evidence="1">MNPRO001-30</strain>
        <tissue evidence="1">Meninges</tissue>
    </source>
</reference>
<protein>
    <submittedName>
        <fullName evidence="1">Uncharacterized protein</fullName>
    </submittedName>
</protein>
<comment type="caution">
    <text evidence="1">The sequence shown here is derived from an EMBL/GenBank/DDBJ whole genome shotgun (WGS) entry which is preliminary data.</text>
</comment>
<dbReference type="PROSITE" id="PS51257">
    <property type="entry name" value="PROKAR_LIPOPROTEIN"/>
    <property type="match status" value="1"/>
</dbReference>
<accession>A0AAD5RDW2</accession>